<gene>
    <name evidence="2" type="ORF">FHL15_005170</name>
</gene>
<dbReference type="Proteomes" id="UP000319160">
    <property type="component" value="Unassembled WGS sequence"/>
</dbReference>
<protein>
    <submittedName>
        <fullName evidence="2">Uncharacterized protein</fullName>
    </submittedName>
</protein>
<dbReference type="EMBL" id="VFLP01000025">
    <property type="protein sequence ID" value="TRX94092.1"/>
    <property type="molecule type" value="Genomic_DNA"/>
</dbReference>
<keyword evidence="1" id="KW-0812">Transmembrane</keyword>
<comment type="caution">
    <text evidence="2">The sequence shown here is derived from an EMBL/GenBank/DDBJ whole genome shotgun (WGS) entry which is preliminary data.</text>
</comment>
<evidence type="ECO:0000313" key="3">
    <source>
        <dbReference type="Proteomes" id="UP000319160"/>
    </source>
</evidence>
<accession>A0A553I1M0</accession>
<dbReference type="OrthoDB" id="5342924at2759"/>
<evidence type="ECO:0000256" key="1">
    <source>
        <dbReference type="SAM" id="Phobius"/>
    </source>
</evidence>
<proteinExistence type="predicted"/>
<keyword evidence="1" id="KW-0472">Membrane</keyword>
<dbReference type="STRING" id="2512241.A0A553I1M0"/>
<keyword evidence="3" id="KW-1185">Reference proteome</keyword>
<organism evidence="2 3">
    <name type="scientific">Xylaria flabelliformis</name>
    <dbReference type="NCBI Taxonomy" id="2512241"/>
    <lineage>
        <taxon>Eukaryota</taxon>
        <taxon>Fungi</taxon>
        <taxon>Dikarya</taxon>
        <taxon>Ascomycota</taxon>
        <taxon>Pezizomycotina</taxon>
        <taxon>Sordariomycetes</taxon>
        <taxon>Xylariomycetidae</taxon>
        <taxon>Xylariales</taxon>
        <taxon>Xylariaceae</taxon>
        <taxon>Xylaria</taxon>
    </lineage>
</organism>
<feature type="transmembrane region" description="Helical" evidence="1">
    <location>
        <begin position="412"/>
        <end position="432"/>
    </location>
</feature>
<reference evidence="3" key="1">
    <citation type="submission" date="2019-06" db="EMBL/GenBank/DDBJ databases">
        <title>Draft genome sequence of the griseofulvin-producing fungus Xylaria cubensis strain G536.</title>
        <authorList>
            <person name="Mead M.E."/>
            <person name="Raja H.A."/>
            <person name="Steenwyk J.L."/>
            <person name="Knowles S.L."/>
            <person name="Oberlies N.H."/>
            <person name="Rokas A."/>
        </authorList>
    </citation>
    <scope>NUCLEOTIDE SEQUENCE [LARGE SCALE GENOMIC DNA]</scope>
    <source>
        <strain evidence="3">G536</strain>
    </source>
</reference>
<evidence type="ECO:0000313" key="2">
    <source>
        <dbReference type="EMBL" id="TRX94092.1"/>
    </source>
</evidence>
<sequence length="513" mass="57067">MTCKANWELDPYHRSASLAASSRFHAYRSNILIKGAIAVRYEHQSVWALFCGQESAQMQLLLSLFQDCEYSSRDGRVADRSSIKYSDVNASKNAFAQPVVWQPMLLRDLHSNFHPHLSAADRLLYAHCEVDGVVRDNPHHSVDRLLQRLRGDNVFSQAISPNPGATADEMRREIFAVVQRLKLTTAKETPIFMPLLQTQCNAWDYTAAVSDFQVPTPGLDRLRIPNTTGIEFETNTVNITCINSSDLKSSHGRSISPSLGVLVTMPYFYELYLDNGTNTTGQGTAATLSVIITAEDDENSRERWGLSEPISIGPDYASLIDARNLTGDRLSLFGTALADGISRHDLNDQQNLGVLFSPRPDGQISYVNLLNQTCREIELVNSSTLLDPNVPVNFVIDGWGWGYGFNSPTAKFAIAVLLVHAFIVILYVAYCIKFCFSAAGWKSQAWGSIEELLALAINSRPADQLRNTGAGIDMSSTIMLPLRVRERHGKQQHVQAELVLAREFATFTMMKPF</sequence>
<name>A0A553I1M0_9PEZI</name>
<dbReference type="AlphaFoldDB" id="A0A553I1M0"/>
<keyword evidence="1" id="KW-1133">Transmembrane helix</keyword>